<name>A0AA35PEY4_9SAUR</name>
<evidence type="ECO:0000256" key="1">
    <source>
        <dbReference type="SAM" id="MobiDB-lite"/>
    </source>
</evidence>
<proteinExistence type="predicted"/>
<dbReference type="AlphaFoldDB" id="A0AA35PEY4"/>
<sequence>MESEEGEWLRGMKANFIRLIYMALLKTTSILFSQWPVRFLWKAHRQGLKVRGHGFSQHPQATLVLANGPSSQVPKWPTRWEAHKQLVHSASNSGLSDDIPSVSDRCRYRKKVRKPSALHQPKEQEPPTAIQTKTPAKGISACLDRNACSPLTGYLPPLSHVLLWEQ</sequence>
<dbReference type="EMBL" id="OX395133">
    <property type="protein sequence ID" value="CAI5782888.1"/>
    <property type="molecule type" value="Genomic_DNA"/>
</dbReference>
<accession>A0AA35PEY4</accession>
<protein>
    <submittedName>
        <fullName evidence="2">Uncharacterized protein</fullName>
    </submittedName>
</protein>
<dbReference type="Proteomes" id="UP001178461">
    <property type="component" value="Chromosome 8"/>
</dbReference>
<gene>
    <name evidence="2" type="ORF">PODLI_1B019143</name>
</gene>
<reference evidence="2" key="1">
    <citation type="submission" date="2022-12" db="EMBL/GenBank/DDBJ databases">
        <authorList>
            <person name="Alioto T."/>
            <person name="Alioto T."/>
            <person name="Gomez Garrido J."/>
        </authorList>
    </citation>
    <scope>NUCLEOTIDE SEQUENCE</scope>
</reference>
<feature type="region of interest" description="Disordered" evidence="1">
    <location>
        <begin position="112"/>
        <end position="133"/>
    </location>
</feature>
<evidence type="ECO:0000313" key="3">
    <source>
        <dbReference type="Proteomes" id="UP001178461"/>
    </source>
</evidence>
<organism evidence="2 3">
    <name type="scientific">Podarcis lilfordi</name>
    <name type="common">Lilford's wall lizard</name>
    <dbReference type="NCBI Taxonomy" id="74358"/>
    <lineage>
        <taxon>Eukaryota</taxon>
        <taxon>Metazoa</taxon>
        <taxon>Chordata</taxon>
        <taxon>Craniata</taxon>
        <taxon>Vertebrata</taxon>
        <taxon>Euteleostomi</taxon>
        <taxon>Lepidosauria</taxon>
        <taxon>Squamata</taxon>
        <taxon>Bifurcata</taxon>
        <taxon>Unidentata</taxon>
        <taxon>Episquamata</taxon>
        <taxon>Laterata</taxon>
        <taxon>Lacertibaenia</taxon>
        <taxon>Lacertidae</taxon>
        <taxon>Podarcis</taxon>
    </lineage>
</organism>
<evidence type="ECO:0000313" key="2">
    <source>
        <dbReference type="EMBL" id="CAI5782888.1"/>
    </source>
</evidence>
<keyword evidence="3" id="KW-1185">Reference proteome</keyword>